<evidence type="ECO:0000256" key="1">
    <source>
        <dbReference type="SAM" id="Coils"/>
    </source>
</evidence>
<evidence type="ECO:0000256" key="2">
    <source>
        <dbReference type="SAM" id="MobiDB-lite"/>
    </source>
</evidence>
<feature type="compositionally biased region" description="Polar residues" evidence="2">
    <location>
        <begin position="666"/>
        <end position="678"/>
    </location>
</feature>
<protein>
    <recommendedName>
        <fullName evidence="3">DUF6697 domain-containing protein</fullName>
    </recommendedName>
</protein>
<proteinExistence type="predicted"/>
<feature type="domain" description="DUF6697" evidence="3">
    <location>
        <begin position="739"/>
        <end position="918"/>
    </location>
</feature>
<accession>A0A2J6TC28</accession>
<feature type="region of interest" description="Disordered" evidence="2">
    <location>
        <begin position="666"/>
        <end position="715"/>
    </location>
</feature>
<dbReference type="InterPro" id="IPR046520">
    <property type="entry name" value="DUF6697"/>
</dbReference>
<dbReference type="AlphaFoldDB" id="A0A2J6TC28"/>
<feature type="region of interest" description="Disordered" evidence="2">
    <location>
        <begin position="1122"/>
        <end position="1168"/>
    </location>
</feature>
<dbReference type="EMBL" id="KZ613788">
    <property type="protein sequence ID" value="PMD60585.1"/>
    <property type="molecule type" value="Genomic_DNA"/>
</dbReference>
<feature type="region of interest" description="Disordered" evidence="2">
    <location>
        <begin position="1053"/>
        <end position="1105"/>
    </location>
</feature>
<sequence length="1168" mass="131304">MAETEDEMSDAGLNFTTRSRLLSWNQKQLRELAREVSQNIPQNWLLEGKCWLRWTFGTEVYHLDPDRYLDIRDWSDPQLERLLQQLRDGDVLVEAVNDKEIAAAKFVNALNVSGLNSSKASQKRYRAPDRLKERLVQTIETAVGRRLVQCSLKAIDPRNSDPEPPNLYNWRFSQEYLAFPDTKGGISRWTAEQIRCCNNALDKGYLTVVVVEHGSAEQAAMRQQRDTGALAEEEVDDSCHHSDQEIEDATRHEDLPPNGPSEVSSQGENGNRSQLEEASPTKNDDAQSVAVGETERTIKEEVGSTCEQAKNVHGLVKGLSALHSRMVDTMLDMVRTKQIQELEHTLKSKHEIKVNKLKKEADELKRQLHTEQGAKHDAVAKISGCQMQINALKDLAKKHSEELSVRLANARREGELAGKDKAIKDLHAVNEGERLALQRNYLDQLDKVKNDSYQLGYDAGRKTYSGQNINEPQKLDLKVLKRTHDDELKSAREASLQEGRDMAYKELALGPEDRINSLVQNHNELDTNRKTIHQNWVDVPQRALPSYMLPEGHTAGDKTLYLLAKLSKEVNAARASQLLTEEIDRRCHNLPRAPMSRIVTNADIRNVLDQIRTTNESTGHAASLESSMTPQPSVQQSSSDTTTSIKISAQNRTPMKNSLAPYVSSIQTSRQDYSTPAGNVQGVRKTPHESLQPAKATPSKPNPVVKTNGFQPPKERNVEDTLKALPPPPRIHLPSGLQTFSSKFIQQHIGGREYTFSKISPDRENQIVPWRTIIRVNAELHRYAPRLGVHGALMLVQGKSDNGTIGSCYPIILKMGTDQNAYLGQYKLIGRDTVPVATWLDEPEETRIRIAKEVAETRWGEQLLRDKKIELDETTLQDRVDQILRCFENNDNQPNLRMEWAVLQLIDFKHENYKALQTALSKTQEKGPKADQNLQSAAFTRLNILELATKQWLDLNVASPSAVNFSASEASRLAALVVKQTGTDRMFGKNYKTKAEFRQLKEYIVKLTLQIKTSFPLMPVETHEEITRAFNAVYALFDRHNVKVLRTQRTESVENLNRRQRASFQKPGGLSTSSSVSQKRRNSNSDAPVIKRPKTSAPTPWGELNAWEKNLDGSLVEGPNGSTIFVDAGSEEPGVKADEDNGVKEDLYNATPTLKGRGRGRPRKSAAA</sequence>
<feature type="compositionally biased region" description="Basic residues" evidence="2">
    <location>
        <begin position="1156"/>
        <end position="1168"/>
    </location>
</feature>
<feature type="compositionally biased region" description="Basic and acidic residues" evidence="2">
    <location>
        <begin position="237"/>
        <end position="255"/>
    </location>
</feature>
<keyword evidence="1" id="KW-0175">Coiled coil</keyword>
<feature type="coiled-coil region" evidence="1">
    <location>
        <begin position="347"/>
        <end position="413"/>
    </location>
</feature>
<feature type="compositionally biased region" description="Basic and acidic residues" evidence="2">
    <location>
        <begin position="1133"/>
        <end position="1147"/>
    </location>
</feature>
<dbReference type="Proteomes" id="UP000235371">
    <property type="component" value="Unassembled WGS sequence"/>
</dbReference>
<evidence type="ECO:0000259" key="3">
    <source>
        <dbReference type="Pfam" id="PF20411"/>
    </source>
</evidence>
<name>A0A2J6TC28_9HELO</name>
<dbReference type="Pfam" id="PF20411">
    <property type="entry name" value="DUF6697"/>
    <property type="match status" value="1"/>
</dbReference>
<keyword evidence="5" id="KW-1185">Reference proteome</keyword>
<reference evidence="4 5" key="1">
    <citation type="submission" date="2016-04" db="EMBL/GenBank/DDBJ databases">
        <title>A degradative enzymes factory behind the ericoid mycorrhizal symbiosis.</title>
        <authorList>
            <consortium name="DOE Joint Genome Institute"/>
            <person name="Martino E."/>
            <person name="Morin E."/>
            <person name="Grelet G."/>
            <person name="Kuo A."/>
            <person name="Kohler A."/>
            <person name="Daghino S."/>
            <person name="Barry K."/>
            <person name="Choi C."/>
            <person name="Cichocki N."/>
            <person name="Clum A."/>
            <person name="Copeland A."/>
            <person name="Hainaut M."/>
            <person name="Haridas S."/>
            <person name="Labutti K."/>
            <person name="Lindquist E."/>
            <person name="Lipzen A."/>
            <person name="Khouja H.-R."/>
            <person name="Murat C."/>
            <person name="Ohm R."/>
            <person name="Olson A."/>
            <person name="Spatafora J."/>
            <person name="Veneault-Fourrey C."/>
            <person name="Henrissat B."/>
            <person name="Grigoriev I."/>
            <person name="Martin F."/>
            <person name="Perotto S."/>
        </authorList>
    </citation>
    <scope>NUCLEOTIDE SEQUENCE [LARGE SCALE GENOMIC DNA]</scope>
    <source>
        <strain evidence="4 5">E</strain>
    </source>
</reference>
<dbReference type="RefSeq" id="XP_024737489.1">
    <property type="nucleotide sequence ID" value="XM_024880112.1"/>
</dbReference>
<organism evidence="4 5">
    <name type="scientific">Hyaloscypha bicolor E</name>
    <dbReference type="NCBI Taxonomy" id="1095630"/>
    <lineage>
        <taxon>Eukaryota</taxon>
        <taxon>Fungi</taxon>
        <taxon>Dikarya</taxon>
        <taxon>Ascomycota</taxon>
        <taxon>Pezizomycotina</taxon>
        <taxon>Leotiomycetes</taxon>
        <taxon>Helotiales</taxon>
        <taxon>Hyaloscyphaceae</taxon>
        <taxon>Hyaloscypha</taxon>
        <taxon>Hyaloscypha bicolor</taxon>
    </lineage>
</organism>
<evidence type="ECO:0000313" key="4">
    <source>
        <dbReference type="EMBL" id="PMD60585.1"/>
    </source>
</evidence>
<feature type="compositionally biased region" description="Low complexity" evidence="2">
    <location>
        <begin position="626"/>
        <end position="643"/>
    </location>
</feature>
<gene>
    <name evidence="4" type="ORF">K444DRAFT_612339</name>
</gene>
<dbReference type="InParanoid" id="A0A2J6TC28"/>
<dbReference type="GeneID" id="36588189"/>
<evidence type="ECO:0000313" key="5">
    <source>
        <dbReference type="Proteomes" id="UP000235371"/>
    </source>
</evidence>
<feature type="region of interest" description="Disordered" evidence="2">
    <location>
        <begin position="220"/>
        <end position="293"/>
    </location>
</feature>
<feature type="region of interest" description="Disordered" evidence="2">
    <location>
        <begin position="617"/>
        <end position="643"/>
    </location>
</feature>
<feature type="compositionally biased region" description="Polar residues" evidence="2">
    <location>
        <begin position="261"/>
        <end position="273"/>
    </location>
</feature>
<dbReference type="OrthoDB" id="5429267at2759"/>